<protein>
    <submittedName>
        <fullName evidence="2">Paramyosin</fullName>
    </submittedName>
</protein>
<organism evidence="2 3">
    <name type="scientific">Dorcoceras hygrometricum</name>
    <dbReference type="NCBI Taxonomy" id="472368"/>
    <lineage>
        <taxon>Eukaryota</taxon>
        <taxon>Viridiplantae</taxon>
        <taxon>Streptophyta</taxon>
        <taxon>Embryophyta</taxon>
        <taxon>Tracheophyta</taxon>
        <taxon>Spermatophyta</taxon>
        <taxon>Magnoliopsida</taxon>
        <taxon>eudicotyledons</taxon>
        <taxon>Gunneridae</taxon>
        <taxon>Pentapetalae</taxon>
        <taxon>asterids</taxon>
        <taxon>lamiids</taxon>
        <taxon>Lamiales</taxon>
        <taxon>Gesneriaceae</taxon>
        <taxon>Didymocarpoideae</taxon>
        <taxon>Trichosporeae</taxon>
        <taxon>Loxocarpinae</taxon>
        <taxon>Dorcoceras</taxon>
    </lineage>
</organism>
<feature type="region of interest" description="Disordered" evidence="1">
    <location>
        <begin position="82"/>
        <end position="107"/>
    </location>
</feature>
<dbReference type="Proteomes" id="UP000250235">
    <property type="component" value="Unassembled WGS sequence"/>
</dbReference>
<dbReference type="EMBL" id="KQ994053">
    <property type="protein sequence ID" value="KZV48262.1"/>
    <property type="molecule type" value="Genomic_DNA"/>
</dbReference>
<sequence>MASSLIKNASQIYFDSVLGMEDEGMVAMFEALVSSGLSGFLGCSSAIYEAALVEFFHNTSRHLDSVTTDPIVHIEIVQNPAPTESDSFSQRNRETFLNSPSPSTSADSRMLFTTDDFTLGDEPTAVLPQDLANEFAQLRAFVYQIALEHVQTRVHIERVKAEFFEKISILETLLLTRADNQDRAARVQTEIFQKEVKYEKPTLSKEFDDRLAVIRNYFLEFRAETQEQYTTLRDNLAELIAFFNRGRDEKRGKCVAVNVRIEKFE</sequence>
<name>A0A2Z7CMF3_9LAMI</name>
<reference evidence="2 3" key="1">
    <citation type="journal article" date="2015" name="Proc. Natl. Acad. Sci. U.S.A.">
        <title>The resurrection genome of Boea hygrometrica: A blueprint for survival of dehydration.</title>
        <authorList>
            <person name="Xiao L."/>
            <person name="Yang G."/>
            <person name="Zhang L."/>
            <person name="Yang X."/>
            <person name="Zhao S."/>
            <person name="Ji Z."/>
            <person name="Zhou Q."/>
            <person name="Hu M."/>
            <person name="Wang Y."/>
            <person name="Chen M."/>
            <person name="Xu Y."/>
            <person name="Jin H."/>
            <person name="Xiao X."/>
            <person name="Hu G."/>
            <person name="Bao F."/>
            <person name="Hu Y."/>
            <person name="Wan P."/>
            <person name="Li L."/>
            <person name="Deng X."/>
            <person name="Kuang T."/>
            <person name="Xiang C."/>
            <person name="Zhu J.K."/>
            <person name="Oliver M.J."/>
            <person name="He Y."/>
        </authorList>
    </citation>
    <scope>NUCLEOTIDE SEQUENCE [LARGE SCALE GENOMIC DNA]</scope>
    <source>
        <strain evidence="3">cv. XS01</strain>
    </source>
</reference>
<proteinExistence type="predicted"/>
<evidence type="ECO:0000313" key="3">
    <source>
        <dbReference type="Proteomes" id="UP000250235"/>
    </source>
</evidence>
<dbReference type="AlphaFoldDB" id="A0A2Z7CMF3"/>
<keyword evidence="3" id="KW-1185">Reference proteome</keyword>
<evidence type="ECO:0000256" key="1">
    <source>
        <dbReference type="SAM" id="MobiDB-lite"/>
    </source>
</evidence>
<evidence type="ECO:0000313" key="2">
    <source>
        <dbReference type="EMBL" id="KZV48262.1"/>
    </source>
</evidence>
<accession>A0A2Z7CMF3</accession>
<gene>
    <name evidence="2" type="ORF">F511_43308</name>
</gene>